<dbReference type="InterPro" id="IPR008979">
    <property type="entry name" value="Galactose-bd-like_sf"/>
</dbReference>
<evidence type="ECO:0000256" key="1">
    <source>
        <dbReference type="ARBA" id="ARBA00022729"/>
    </source>
</evidence>
<dbReference type="InterPro" id="IPR011042">
    <property type="entry name" value="6-blade_b-propeller_TolB-like"/>
</dbReference>
<protein>
    <submittedName>
        <fullName evidence="6">NHL repeat-containing protein 2</fullName>
    </submittedName>
</protein>
<dbReference type="PANTHER" id="PTHR46388">
    <property type="entry name" value="NHL REPEAT-CONTAINING PROTEIN 2"/>
    <property type="match status" value="1"/>
</dbReference>
<dbReference type="OrthoDB" id="28293at2759"/>
<evidence type="ECO:0000313" key="6">
    <source>
        <dbReference type="EMBL" id="CAL4785221.1"/>
    </source>
</evidence>
<gene>
    <name evidence="4" type="ORF">C1SCF055_LOCUS24247</name>
</gene>
<proteinExistence type="predicted"/>
<evidence type="ECO:0000256" key="3">
    <source>
        <dbReference type="ARBA" id="ARBA00023157"/>
    </source>
</evidence>
<dbReference type="Gene3D" id="2.120.10.30">
    <property type="entry name" value="TolB, C-terminal domain"/>
    <property type="match status" value="4"/>
</dbReference>
<reference evidence="4" key="1">
    <citation type="submission" date="2022-10" db="EMBL/GenBank/DDBJ databases">
        <authorList>
            <person name="Chen Y."/>
            <person name="Dougan E. K."/>
            <person name="Chan C."/>
            <person name="Rhodes N."/>
            <person name="Thang M."/>
        </authorList>
    </citation>
    <scope>NUCLEOTIDE SEQUENCE</scope>
</reference>
<accession>A0A9P1G1W1</accession>
<dbReference type="NCBIfam" id="TIGR02232">
    <property type="entry name" value="myxo_disulf_rpt"/>
    <property type="match status" value="1"/>
</dbReference>
<dbReference type="PANTHER" id="PTHR46388:SF2">
    <property type="entry name" value="NHL REPEAT-CONTAINING PROTEIN 2"/>
    <property type="match status" value="1"/>
</dbReference>
<dbReference type="SUPFAM" id="SSF49785">
    <property type="entry name" value="Galactose-binding domain-like"/>
    <property type="match status" value="1"/>
</dbReference>
<keyword evidence="1" id="KW-0732">Signal</keyword>
<evidence type="ECO:0000313" key="4">
    <source>
        <dbReference type="EMBL" id="CAI3997909.1"/>
    </source>
</evidence>
<sequence>MGCAETKVEPDPWMRVDFGRQVPVAVVRLWTRDDSPDTGLSPLDIRLGNTVLTWRENLACAEGVTLSQQQQPNMFNCLASGRYLYLVLRVRGTRVAPLSICEVEVTPKGPTGNKHILQTAGGMWNLQLEGVALSAEDRIRIVPDTVLCGLTGSSTMHSSVLVLTSPSGSRAHGNYNEETWENIQVNRMGMYKVCWCGGDGGCLEDEHYSMHVATLIINGMMLTVAGDGRTPNRTSDMIDGDPGYNSPLSEPYGIAVSDTHVFFSERSTHMIRYMDIEQGRVYTLAGKFYAGLRGDYQPAYNAELWEPSGLALDKDQKFLYLADFGSHRVRRINLEQTPLNTGIIETVAGNGFKGRGGDGQPAIEAQLDSPTGVAVDLNQMLWICDSGNNVLRVVSMEIPVRIPGTNEFQRNIILTAAGGATGQTTKGDGGVAWLARMESPWGVAVSSAFISTEEGTLPVNVYITEAGGHQVRTMSLEFQSYLGVINTLAGTGQRGNSTKEASPLEAPLARLNEPSGVAADEGLVYVSDSLNHRLLMMPALEYVSMGCWRENIESPWIPSIEGESLPWGINYLTGVPENRPDAITACAMATLRLGYEVFAIRQMGVCATSKDAHLYFRFEGSSTSCSEGKGGARDNSVYRFARSGMMTQQQGLIYVIAGRQSQPGFSGDQGTAWVTELNRPSGLGIHPLTKDLYVADSGNQRLRLIFRQVGPNPGHSGKCTNGFPCEVEITGNGLQPSNQLAIMPVSQQCGQSDVIFQMGVGRNPTLEVPSPSYTRKTYNFGPPFVSRTGQYRLCFCVKDAVVFGQITPCSAPEFFIHDAGSVVIVGPDSRRDDAEVVEGMPGRPFSLAIFGMELSIFDRVRLVNSSQQCGVPGAEEFAEEVQSRNTLGRGRHLGNESFSLWANVTLKASGTFRLCWCQGARPDGSRLTCNRGEDFRVEALRVNVRGPIQYAGTIKIGGSEEITVRGGEMAGFSSSDRIRLVDAATVQCGSPEAEFFSSGIDVEQSFLPSGPPQRITADSVIWTDVRVRDARPLRVCWCGAPEGCSTGEDFLINAALIMPVGPTTDPPQVQNVANGTYFTYKLYGTSMQPEERIRVVDDYTACGSRFAGLNSLEVMNNPGNPQSDGTKAEFRNILIGKPGRYRVCHCFCGRAPCCQEGEDFYTEVGAVLVSSAEIHTRTPLVAPVITPEVRPDMRPPGHWAEFPKDITRTIYVRTLTRDVPHAGSMGPIEVKLFQVWPRVADVTSFILEDLLAGQTQGFMKDVLLDEPMNPVGIIVTSHSTDAWYGQWIEVEIEGLGVHRFSVDGWTASPADRQARRITQGLRDPPLLPTMLPPPEVELWESHAYVLEPCGGCPPGFECKEEEAKMVDRLHREAELDLVYDDNGDANDPEAAKRTVFRAMCRPICGDGVAQPGEQCDDGNLRSMDGCNGVCEVEQGFECANFESSPSSCWPRLCYGDTGSDWRGRKAGRFPVYGANEFAQMSSLGATCAIEVPLDFKAPATWPKVCYKWIASETFPPAGVTANMGFCPADMTDATLRKFIFAPRDFATVDCQSYEMQYVGSAMDCNATRSWQPPAVKFESYDDCAKFCEKDQECRAAMFYVDDSSGGQRCTQDNSLTCTAHCQLVDSCDAPFTVPEADRASPDQYHIGRKVQKAAADVPNGPAVCTQVQY</sequence>
<keyword evidence="2" id="KW-0677">Repeat</keyword>
<dbReference type="EMBL" id="CAMXCT020002393">
    <property type="protein sequence ID" value="CAL1151284.1"/>
    <property type="molecule type" value="Genomic_DNA"/>
</dbReference>
<dbReference type="EMBL" id="CAMXCT030002393">
    <property type="protein sequence ID" value="CAL4785221.1"/>
    <property type="molecule type" value="Genomic_DNA"/>
</dbReference>
<dbReference type="SUPFAM" id="SSF101898">
    <property type="entry name" value="NHL repeat"/>
    <property type="match status" value="1"/>
</dbReference>
<evidence type="ECO:0000313" key="7">
    <source>
        <dbReference type="Proteomes" id="UP001152797"/>
    </source>
</evidence>
<reference evidence="5" key="2">
    <citation type="submission" date="2024-04" db="EMBL/GenBank/DDBJ databases">
        <authorList>
            <person name="Chen Y."/>
            <person name="Shah S."/>
            <person name="Dougan E. K."/>
            <person name="Thang M."/>
            <person name="Chan C."/>
        </authorList>
    </citation>
    <scope>NUCLEOTIDE SEQUENCE [LARGE SCALE GENOMIC DNA]</scope>
</reference>
<dbReference type="Proteomes" id="UP001152797">
    <property type="component" value="Unassembled WGS sequence"/>
</dbReference>
<comment type="caution">
    <text evidence="4">The sequence shown here is derived from an EMBL/GenBank/DDBJ whole genome shotgun (WGS) entry which is preliminary data.</text>
</comment>
<dbReference type="EMBL" id="CAMXCT010002393">
    <property type="protein sequence ID" value="CAI3997909.1"/>
    <property type="molecule type" value="Genomic_DNA"/>
</dbReference>
<dbReference type="Pfam" id="PF13948">
    <property type="entry name" value="DUF4215"/>
    <property type="match status" value="1"/>
</dbReference>
<dbReference type="Gene3D" id="2.60.120.260">
    <property type="entry name" value="Galactose-binding domain-like"/>
    <property type="match status" value="1"/>
</dbReference>
<organism evidence="4">
    <name type="scientific">Cladocopium goreaui</name>
    <dbReference type="NCBI Taxonomy" id="2562237"/>
    <lineage>
        <taxon>Eukaryota</taxon>
        <taxon>Sar</taxon>
        <taxon>Alveolata</taxon>
        <taxon>Dinophyceae</taxon>
        <taxon>Suessiales</taxon>
        <taxon>Symbiodiniaceae</taxon>
        <taxon>Cladocopium</taxon>
    </lineage>
</organism>
<evidence type="ECO:0000313" key="5">
    <source>
        <dbReference type="EMBL" id="CAL1151284.1"/>
    </source>
</evidence>
<keyword evidence="7" id="KW-1185">Reference proteome</keyword>
<name>A0A9P1G1W1_9DINO</name>
<evidence type="ECO:0000256" key="2">
    <source>
        <dbReference type="ARBA" id="ARBA00022737"/>
    </source>
</evidence>
<keyword evidence="3" id="KW-1015">Disulfide bond</keyword>
<dbReference type="InterPro" id="IPR011936">
    <property type="entry name" value="Myxo_disulph_rpt"/>
</dbReference>